<evidence type="ECO:0000256" key="8">
    <source>
        <dbReference type="ARBA" id="ARBA00025737"/>
    </source>
</evidence>
<dbReference type="Pfam" id="PF20628">
    <property type="entry name" value="Dyp_perox_C"/>
    <property type="match status" value="1"/>
</dbReference>
<keyword evidence="6" id="KW-0560">Oxidoreductase</keyword>
<evidence type="ECO:0000256" key="5">
    <source>
        <dbReference type="ARBA" id="ARBA00022729"/>
    </source>
</evidence>
<organism evidence="11 12">
    <name type="scientific">Populibacterium corticicola</name>
    <dbReference type="NCBI Taxonomy" id="1812826"/>
    <lineage>
        <taxon>Bacteria</taxon>
        <taxon>Bacillati</taxon>
        <taxon>Actinomycetota</taxon>
        <taxon>Actinomycetes</taxon>
        <taxon>Micrococcales</taxon>
        <taxon>Jonesiaceae</taxon>
        <taxon>Populibacterium</taxon>
    </lineage>
</organism>
<accession>A0ABW5XDG6</accession>
<evidence type="ECO:0000313" key="11">
    <source>
        <dbReference type="EMBL" id="MFD2839444.1"/>
    </source>
</evidence>
<comment type="caution">
    <text evidence="11">The sequence shown here is derived from an EMBL/GenBank/DDBJ whole genome shotgun (WGS) entry which is preliminary data.</text>
</comment>
<comment type="similarity">
    <text evidence="8">Belongs to the DyP-type peroxidase family.</text>
</comment>
<dbReference type="Proteomes" id="UP001597391">
    <property type="component" value="Unassembled WGS sequence"/>
</dbReference>
<keyword evidence="3" id="KW-0349">Heme</keyword>
<gene>
    <name evidence="11" type="ORF">ACFSYH_02540</name>
</gene>
<dbReference type="InterPro" id="IPR006311">
    <property type="entry name" value="TAT_signal"/>
</dbReference>
<keyword evidence="4" id="KW-0479">Metal-binding</keyword>
<dbReference type="PROSITE" id="PS51318">
    <property type="entry name" value="TAT"/>
    <property type="match status" value="1"/>
</dbReference>
<feature type="domain" description="Dyp-type peroxidase N-terminal" evidence="9">
    <location>
        <begin position="78"/>
        <end position="220"/>
    </location>
</feature>
<dbReference type="PANTHER" id="PTHR30521:SF4">
    <property type="entry name" value="DEFERROCHELATASE"/>
    <property type="match status" value="1"/>
</dbReference>
<evidence type="ECO:0000256" key="1">
    <source>
        <dbReference type="ARBA" id="ARBA00001970"/>
    </source>
</evidence>
<evidence type="ECO:0000259" key="10">
    <source>
        <dbReference type="Pfam" id="PF20628"/>
    </source>
</evidence>
<evidence type="ECO:0000313" key="12">
    <source>
        <dbReference type="Proteomes" id="UP001597391"/>
    </source>
</evidence>
<dbReference type="SUPFAM" id="SSF54909">
    <property type="entry name" value="Dimeric alpha+beta barrel"/>
    <property type="match status" value="1"/>
</dbReference>
<evidence type="ECO:0000256" key="2">
    <source>
        <dbReference type="ARBA" id="ARBA00022559"/>
    </source>
</evidence>
<keyword evidence="12" id="KW-1185">Reference proteome</keyword>
<evidence type="ECO:0000256" key="3">
    <source>
        <dbReference type="ARBA" id="ARBA00022617"/>
    </source>
</evidence>
<dbReference type="GO" id="GO:0004601">
    <property type="term" value="F:peroxidase activity"/>
    <property type="evidence" value="ECO:0007669"/>
    <property type="project" value="UniProtKB-KW"/>
</dbReference>
<evidence type="ECO:0000259" key="9">
    <source>
        <dbReference type="Pfam" id="PF04261"/>
    </source>
</evidence>
<keyword evidence="2 11" id="KW-0575">Peroxidase</keyword>
<evidence type="ECO:0000256" key="6">
    <source>
        <dbReference type="ARBA" id="ARBA00023002"/>
    </source>
</evidence>
<dbReference type="PANTHER" id="PTHR30521">
    <property type="entry name" value="DEFERROCHELATASE/PEROXIDASE"/>
    <property type="match status" value="1"/>
</dbReference>
<comment type="cofactor">
    <cofactor evidence="1">
        <name>heme b</name>
        <dbReference type="ChEBI" id="CHEBI:60344"/>
    </cofactor>
</comment>
<dbReference type="EMBL" id="JBHUOP010000001">
    <property type="protein sequence ID" value="MFD2839444.1"/>
    <property type="molecule type" value="Genomic_DNA"/>
</dbReference>
<reference evidence="12" key="1">
    <citation type="journal article" date="2019" name="Int. J. Syst. Evol. Microbiol.">
        <title>The Global Catalogue of Microorganisms (GCM) 10K type strain sequencing project: providing services to taxonomists for standard genome sequencing and annotation.</title>
        <authorList>
            <consortium name="The Broad Institute Genomics Platform"/>
            <consortium name="The Broad Institute Genome Sequencing Center for Infectious Disease"/>
            <person name="Wu L."/>
            <person name="Ma J."/>
        </authorList>
    </citation>
    <scope>NUCLEOTIDE SEQUENCE [LARGE SCALE GENOMIC DNA]</scope>
    <source>
        <strain evidence="12">KCTC 33576</strain>
    </source>
</reference>
<sequence>MTPTTDPQPNDPQDASRDVLVGRRMLLKSGLIVGATTAVGASLGFLTERRTAAPSVQEAKPTFNVFGSETAEFHGVVQPGIVSRHQANLLMMAFTVREGQTPQDAQRMLRVLTQDAERLMAGKGGLADNDRELAQYPAGLTVTVGVGPHFFDRFGMPERKPHWLQDLPAYRIDQLQERWCGGDLIIQICGDDQIALSNSRRLFVSQLRSWASLRWLQDGFSGARHSRPEGETPRNLMGQVDGTVNPAVTQDNPQVFMENAGVWNGGSTLVIRRIMMILDTWEEVDRVAREDVIGRRIDSGAPLSGVHEHDEPDFDARGPLGFEKIAPYSHVRRARSENSNERIFRRSYNYDNAPESGQAHNTGLVFLSYQASIVDQYMPIQQRLADLDALNEWTVPIGSAVCAILPGCREGEYLGQRIIEQAL</sequence>
<dbReference type="InterPro" id="IPR011008">
    <property type="entry name" value="Dimeric_a/b-barrel"/>
</dbReference>
<dbReference type="NCBIfam" id="TIGR01413">
    <property type="entry name" value="Dyp_perox_fam"/>
    <property type="match status" value="1"/>
</dbReference>
<dbReference type="PROSITE" id="PS51404">
    <property type="entry name" value="DYP_PEROXIDASE"/>
    <property type="match status" value="1"/>
</dbReference>
<evidence type="ECO:0000256" key="7">
    <source>
        <dbReference type="ARBA" id="ARBA00023004"/>
    </source>
</evidence>
<keyword evidence="5" id="KW-0732">Signal</keyword>
<dbReference type="InterPro" id="IPR006314">
    <property type="entry name" value="Dyp_peroxidase"/>
</dbReference>
<dbReference type="RefSeq" id="WP_377464917.1">
    <property type="nucleotide sequence ID" value="NZ_JBHUOP010000001.1"/>
</dbReference>
<protein>
    <submittedName>
        <fullName evidence="11">Dyp-type peroxidase</fullName>
    </submittedName>
</protein>
<name>A0ABW5XDG6_9MICO</name>
<dbReference type="InterPro" id="IPR048328">
    <property type="entry name" value="Dyp_perox_C"/>
</dbReference>
<proteinExistence type="inferred from homology"/>
<keyword evidence="7" id="KW-0408">Iron</keyword>
<dbReference type="InterPro" id="IPR048327">
    <property type="entry name" value="Dyp_perox_N"/>
</dbReference>
<evidence type="ECO:0000256" key="4">
    <source>
        <dbReference type="ARBA" id="ARBA00022723"/>
    </source>
</evidence>
<dbReference type="Pfam" id="PF04261">
    <property type="entry name" value="Dyp_perox_N"/>
    <property type="match status" value="1"/>
</dbReference>
<feature type="domain" description="Dyp-type peroxidase C-terminal" evidence="10">
    <location>
        <begin position="232"/>
        <end position="408"/>
    </location>
</feature>